<comment type="similarity">
    <text evidence="1">Belongs to the guanylate kinase family.</text>
</comment>
<dbReference type="AlphaFoldDB" id="A0A3B0Z2A1"/>
<dbReference type="PANTHER" id="PTHR23117">
    <property type="entry name" value="GUANYLATE KINASE-RELATED"/>
    <property type="match status" value="1"/>
</dbReference>
<dbReference type="FunFam" id="3.30.63.10:FF:000002">
    <property type="entry name" value="Guanylate kinase 1"/>
    <property type="match status" value="1"/>
</dbReference>
<accession>A0A3B0Z2A1</accession>
<evidence type="ECO:0000256" key="1">
    <source>
        <dbReference type="ARBA" id="ARBA00005790"/>
    </source>
</evidence>
<sequence length="206" mass="22791">MAGTLYIISAPSGAGKTSLVKALLEHLDGISVSVSHTTRARRPGEVDGVDYYFIDKSDFESLVAAGDFLEHAKVFDHYYGTSRAAVLDKLEAGEDVILEIDWQGAQQAHEAFPEAVKVFILPPSLGALRERLTRRGQDSEEIIARRMTAAASEMSHHDEYHYLIFNGDFDTALDELEALVRARRLRHDAQQQRYATELTGLLASGS</sequence>
<keyword evidence="6" id="KW-0067">ATP-binding</keyword>
<gene>
    <name evidence="8" type="ORF">MNBD_GAMMA13-594</name>
</gene>
<dbReference type="Gene3D" id="3.30.63.10">
    <property type="entry name" value="Guanylate Kinase phosphate binding domain"/>
    <property type="match status" value="1"/>
</dbReference>
<dbReference type="SMART" id="SM00072">
    <property type="entry name" value="GuKc"/>
    <property type="match status" value="1"/>
</dbReference>
<dbReference type="EMBL" id="UOFK01000228">
    <property type="protein sequence ID" value="VAW80559.1"/>
    <property type="molecule type" value="Genomic_DNA"/>
</dbReference>
<organism evidence="8">
    <name type="scientific">hydrothermal vent metagenome</name>
    <dbReference type="NCBI Taxonomy" id="652676"/>
    <lineage>
        <taxon>unclassified sequences</taxon>
        <taxon>metagenomes</taxon>
        <taxon>ecological metagenomes</taxon>
    </lineage>
</organism>
<dbReference type="HAMAP" id="MF_00328">
    <property type="entry name" value="Guanylate_kinase"/>
    <property type="match status" value="1"/>
</dbReference>
<dbReference type="GO" id="GO:0005524">
    <property type="term" value="F:ATP binding"/>
    <property type="evidence" value="ECO:0007669"/>
    <property type="project" value="UniProtKB-KW"/>
</dbReference>
<reference evidence="8" key="1">
    <citation type="submission" date="2018-06" db="EMBL/GenBank/DDBJ databases">
        <authorList>
            <person name="Zhirakovskaya E."/>
        </authorList>
    </citation>
    <scope>NUCLEOTIDE SEQUENCE</scope>
</reference>
<dbReference type="EC" id="2.7.4.8" evidence="2"/>
<dbReference type="PROSITE" id="PS00856">
    <property type="entry name" value="GUANYLATE_KINASE_1"/>
    <property type="match status" value="1"/>
</dbReference>
<dbReference type="Pfam" id="PF00625">
    <property type="entry name" value="Guanylate_kin"/>
    <property type="match status" value="1"/>
</dbReference>
<dbReference type="PROSITE" id="PS50052">
    <property type="entry name" value="GUANYLATE_KINASE_2"/>
    <property type="match status" value="1"/>
</dbReference>
<dbReference type="InterPro" id="IPR008145">
    <property type="entry name" value="GK/Ca_channel_bsu"/>
</dbReference>
<evidence type="ECO:0000313" key="8">
    <source>
        <dbReference type="EMBL" id="VAW80559.1"/>
    </source>
</evidence>
<dbReference type="InterPro" id="IPR020590">
    <property type="entry name" value="Guanylate_kinase_CS"/>
</dbReference>
<dbReference type="GO" id="GO:0004385">
    <property type="term" value="F:GMP kinase activity"/>
    <property type="evidence" value="ECO:0007669"/>
    <property type="project" value="UniProtKB-EC"/>
</dbReference>
<evidence type="ECO:0000256" key="3">
    <source>
        <dbReference type="ARBA" id="ARBA00022679"/>
    </source>
</evidence>
<dbReference type="CDD" id="cd00071">
    <property type="entry name" value="GMPK"/>
    <property type="match status" value="1"/>
</dbReference>
<evidence type="ECO:0000256" key="6">
    <source>
        <dbReference type="ARBA" id="ARBA00022840"/>
    </source>
</evidence>
<keyword evidence="5 8" id="KW-0418">Kinase</keyword>
<dbReference type="NCBIfam" id="TIGR03263">
    <property type="entry name" value="guanyl_kin"/>
    <property type="match status" value="1"/>
</dbReference>
<name>A0A3B0Z2A1_9ZZZZ</name>
<evidence type="ECO:0000256" key="4">
    <source>
        <dbReference type="ARBA" id="ARBA00022741"/>
    </source>
</evidence>
<protein>
    <recommendedName>
        <fullName evidence="2">guanylate kinase</fullName>
        <ecNumber evidence="2">2.7.4.8</ecNumber>
    </recommendedName>
</protein>
<dbReference type="InterPro" id="IPR017665">
    <property type="entry name" value="Guanylate_kinase"/>
</dbReference>
<evidence type="ECO:0000256" key="2">
    <source>
        <dbReference type="ARBA" id="ARBA00012961"/>
    </source>
</evidence>
<dbReference type="GO" id="GO:0005829">
    <property type="term" value="C:cytosol"/>
    <property type="evidence" value="ECO:0007669"/>
    <property type="project" value="TreeGrafter"/>
</dbReference>
<dbReference type="Gene3D" id="3.40.50.300">
    <property type="entry name" value="P-loop containing nucleotide triphosphate hydrolases"/>
    <property type="match status" value="1"/>
</dbReference>
<keyword evidence="3 8" id="KW-0808">Transferase</keyword>
<feature type="domain" description="Guanylate kinase-like" evidence="7">
    <location>
        <begin position="3"/>
        <end position="181"/>
    </location>
</feature>
<dbReference type="InterPro" id="IPR008144">
    <property type="entry name" value="Guanylate_kin-like_dom"/>
</dbReference>
<dbReference type="SUPFAM" id="SSF52540">
    <property type="entry name" value="P-loop containing nucleoside triphosphate hydrolases"/>
    <property type="match status" value="1"/>
</dbReference>
<dbReference type="InterPro" id="IPR027417">
    <property type="entry name" value="P-loop_NTPase"/>
</dbReference>
<keyword evidence="4" id="KW-0547">Nucleotide-binding</keyword>
<dbReference type="PANTHER" id="PTHR23117:SF13">
    <property type="entry name" value="GUANYLATE KINASE"/>
    <property type="match status" value="1"/>
</dbReference>
<proteinExistence type="inferred from homology"/>
<evidence type="ECO:0000259" key="7">
    <source>
        <dbReference type="PROSITE" id="PS50052"/>
    </source>
</evidence>
<evidence type="ECO:0000256" key="5">
    <source>
        <dbReference type="ARBA" id="ARBA00022777"/>
    </source>
</evidence>